<dbReference type="Pfam" id="PF02321">
    <property type="entry name" value="OEP"/>
    <property type="match status" value="2"/>
</dbReference>
<dbReference type="Gene3D" id="1.20.1600.10">
    <property type="entry name" value="Outer membrane efflux proteins (OEP)"/>
    <property type="match status" value="1"/>
</dbReference>
<keyword evidence="2" id="KW-0812">Transmembrane</keyword>
<dbReference type="PANTHER" id="PTHR30203">
    <property type="entry name" value="OUTER MEMBRANE CATION EFFLUX PROTEIN"/>
    <property type="match status" value="1"/>
</dbReference>
<dbReference type="NCBIfam" id="TIGR01845">
    <property type="entry name" value="outer_NodT"/>
    <property type="match status" value="1"/>
</dbReference>
<name>A0ABX2EEK0_9BURK</name>
<keyword evidence="2" id="KW-0732">Signal</keyword>
<dbReference type="InterPro" id="IPR010131">
    <property type="entry name" value="MdtP/NodT-like"/>
</dbReference>
<dbReference type="Proteomes" id="UP000737171">
    <property type="component" value="Unassembled WGS sequence"/>
</dbReference>
<comment type="similarity">
    <text evidence="1 2">Belongs to the outer membrane factor (OMF) (TC 1.B.17) family.</text>
</comment>
<sequence>MHEPTLRAAALPLAVVASLLFAGCATPPAPANEALSFGSVTLPQPGAATSLQFQRDLSIERWWVLFDDPALTRLVDDALRDSHDLAAAAARVRSARAQLDERRGAQGPALELQAGHTRARQAGFDATGTQHTAALAGRYELDLWSRLASGSESARQSLLAQAWAQAALQASLAAQLADAWFALRALDRQMQISDALRESRRGTLRLRHQERAIGAASEFELRRAEAELAGSESSLAGMKRQRSALESGIALLAGRPVHQIATLTMPAAPLDVSQPFTARLPQGNAAELLARRPDIRQAEAELAAARANVSAARAATLPSIVLAGNVGSDARSLSRLFEGPGFFWSLALSASQVLFDGGQAQARVRGADARADELLASYRKTVTAALIDLRDAYAELEFSEEAQRAEQQRVAALGRARGLAQLGVRNGALGTLDLLDAERNHYQAQLAEVDALRDRLQGQVAAFKAVGGGWSPATLAKNTSGEPS</sequence>
<dbReference type="EMBL" id="JABRWJ010000002">
    <property type="protein sequence ID" value="NRF67029.1"/>
    <property type="molecule type" value="Genomic_DNA"/>
</dbReference>
<protein>
    <submittedName>
        <fullName evidence="3">Efflux transporter outer membrane subunit</fullName>
    </submittedName>
</protein>
<keyword evidence="2" id="KW-0449">Lipoprotein</keyword>
<dbReference type="RefSeq" id="WP_173122116.1">
    <property type="nucleotide sequence ID" value="NZ_JABRWJ010000002.1"/>
</dbReference>
<dbReference type="InterPro" id="IPR003423">
    <property type="entry name" value="OMP_efflux"/>
</dbReference>
<keyword evidence="2" id="KW-0564">Palmitate</keyword>
<keyword evidence="4" id="KW-1185">Reference proteome</keyword>
<dbReference type="PROSITE" id="PS51257">
    <property type="entry name" value="PROKAR_LIPOPROTEIN"/>
    <property type="match status" value="1"/>
</dbReference>
<reference evidence="3 4" key="1">
    <citation type="submission" date="2020-05" db="EMBL/GenBank/DDBJ databases">
        <title>Aquincola sp. isolate from soil.</title>
        <authorList>
            <person name="Han J."/>
            <person name="Kim D.-U."/>
        </authorList>
    </citation>
    <scope>NUCLEOTIDE SEQUENCE [LARGE SCALE GENOMIC DNA]</scope>
    <source>
        <strain evidence="3 4">S2</strain>
    </source>
</reference>
<keyword evidence="2" id="KW-1134">Transmembrane beta strand</keyword>
<comment type="subcellular location">
    <subcellularLocation>
        <location evidence="2">Cell membrane</location>
        <topology evidence="2">Lipid-anchor</topology>
    </subcellularLocation>
</comment>
<accession>A0ABX2EEK0</accession>
<evidence type="ECO:0000313" key="3">
    <source>
        <dbReference type="EMBL" id="NRF67029.1"/>
    </source>
</evidence>
<comment type="caution">
    <text evidence="3">The sequence shown here is derived from an EMBL/GenBank/DDBJ whole genome shotgun (WGS) entry which is preliminary data.</text>
</comment>
<dbReference type="SUPFAM" id="SSF56954">
    <property type="entry name" value="Outer membrane efflux proteins (OEP)"/>
    <property type="match status" value="1"/>
</dbReference>
<feature type="chain" id="PRO_5044967468" evidence="2">
    <location>
        <begin position="32"/>
        <end position="484"/>
    </location>
</feature>
<organism evidence="3 4">
    <name type="scientific">Pseudaquabacterium terrae</name>
    <dbReference type="NCBI Taxonomy" id="2732868"/>
    <lineage>
        <taxon>Bacteria</taxon>
        <taxon>Pseudomonadati</taxon>
        <taxon>Pseudomonadota</taxon>
        <taxon>Betaproteobacteria</taxon>
        <taxon>Burkholderiales</taxon>
        <taxon>Sphaerotilaceae</taxon>
        <taxon>Pseudaquabacterium</taxon>
    </lineage>
</organism>
<evidence type="ECO:0000256" key="1">
    <source>
        <dbReference type="ARBA" id="ARBA00007613"/>
    </source>
</evidence>
<dbReference type="Gene3D" id="2.20.200.10">
    <property type="entry name" value="Outer membrane efflux proteins (OEP)"/>
    <property type="match status" value="1"/>
</dbReference>
<gene>
    <name evidence="3" type="ORF">HLB44_08555</name>
</gene>
<evidence type="ECO:0000256" key="2">
    <source>
        <dbReference type="RuleBase" id="RU362097"/>
    </source>
</evidence>
<evidence type="ECO:0000313" key="4">
    <source>
        <dbReference type="Proteomes" id="UP000737171"/>
    </source>
</evidence>
<proteinExistence type="inferred from homology"/>
<keyword evidence="2" id="KW-0472">Membrane</keyword>
<feature type="signal peptide" evidence="2">
    <location>
        <begin position="1"/>
        <end position="31"/>
    </location>
</feature>